<reference evidence="1 3" key="1">
    <citation type="submission" date="2015-01" db="EMBL/GenBank/DDBJ databases">
        <title>Genome sequences of high lactate-tolerant strain Salinicoccus roseus W12 with industrial interest.</title>
        <authorList>
            <person name="Wang H."/>
            <person name="Yu B."/>
        </authorList>
    </citation>
    <scope>NUCLEOTIDE SEQUENCE [LARGE SCALE GENOMIC DNA]</scope>
    <source>
        <strain evidence="1 3">W12</strain>
    </source>
</reference>
<evidence type="ECO:0000313" key="4">
    <source>
        <dbReference type="Proteomes" id="UP000527860"/>
    </source>
</evidence>
<reference evidence="2" key="2">
    <citation type="submission" date="2020-04" db="EMBL/GenBank/DDBJ databases">
        <authorList>
            <person name="Tanveer F."/>
            <person name="Xie Y."/>
            <person name="Shinwari Z.K."/>
        </authorList>
    </citation>
    <scope>NUCLEOTIDE SEQUENCE</scope>
    <source>
        <strain evidence="2">MOSEL-ME25</strain>
    </source>
</reference>
<evidence type="ECO:0000313" key="3">
    <source>
        <dbReference type="Proteomes" id="UP000031546"/>
    </source>
</evidence>
<dbReference type="EMBL" id="JABEVU030000001">
    <property type="protein sequence ID" value="MDB0579450.1"/>
    <property type="molecule type" value="Genomic_DNA"/>
</dbReference>
<reference evidence="2" key="3">
    <citation type="submission" date="2022-12" db="EMBL/GenBank/DDBJ databases">
        <title>Genome analysis and biological profiling of marine Salinicoccus roseus MOSEL-ME25.</title>
        <authorList>
            <person name="Mirza F.T."/>
            <person name="Xie Y."/>
            <person name="Shinwari Z.K."/>
        </authorList>
    </citation>
    <scope>NUCLEOTIDE SEQUENCE</scope>
    <source>
        <strain evidence="2">MOSEL-ME25</strain>
    </source>
</reference>
<comment type="caution">
    <text evidence="1">The sequence shown here is derived from an EMBL/GenBank/DDBJ whole genome shotgun (WGS) entry which is preliminary data.</text>
</comment>
<accession>A0A0C2HCH9</accession>
<evidence type="ECO:0000313" key="1">
    <source>
        <dbReference type="EMBL" id="KIH71395.1"/>
    </source>
</evidence>
<dbReference type="RefSeq" id="WP_040104859.1">
    <property type="nucleotide sequence ID" value="NZ_JABEVU030000001.1"/>
</dbReference>
<dbReference type="GeneID" id="77844219"/>
<dbReference type="AlphaFoldDB" id="A0A0C2HCH9"/>
<organism evidence="1 3">
    <name type="scientific">Salinicoccus roseus</name>
    <dbReference type="NCBI Taxonomy" id="45670"/>
    <lineage>
        <taxon>Bacteria</taxon>
        <taxon>Bacillati</taxon>
        <taxon>Bacillota</taxon>
        <taxon>Bacilli</taxon>
        <taxon>Bacillales</taxon>
        <taxon>Staphylococcaceae</taxon>
        <taxon>Salinicoccus</taxon>
    </lineage>
</organism>
<dbReference type="Proteomes" id="UP000527860">
    <property type="component" value="Unassembled WGS sequence"/>
</dbReference>
<name>A0A0C2HCH9_9STAP</name>
<dbReference type="Proteomes" id="UP000031546">
    <property type="component" value="Unassembled WGS sequence"/>
</dbReference>
<proteinExistence type="predicted"/>
<dbReference type="EMBL" id="JXII01000002">
    <property type="protein sequence ID" value="KIH71395.1"/>
    <property type="molecule type" value="Genomic_DNA"/>
</dbReference>
<gene>
    <name evidence="2" type="ORF">F7P68_0002830</name>
    <name evidence="1" type="ORF">SN16_01525</name>
</gene>
<keyword evidence="4" id="KW-1185">Reference proteome</keyword>
<sequence length="161" mass="17616">MTGKDTYGKLDCPVSLPAPCSGILECMKQEDHPFISGAAKAIIRDASYAGLANHQAAAIGRCATSFVHDGVYIIMDGGMAIASTSRLKDAEAACWTVEVLKFCDTSAMSFEHVDGDKQLGTLQVDYMTEDAKPARRLLRYMHVEHFRLLQTLVNQSRGKMN</sequence>
<protein>
    <submittedName>
        <fullName evidence="1">Uncharacterized protein</fullName>
    </submittedName>
</protein>
<evidence type="ECO:0000313" key="2">
    <source>
        <dbReference type="EMBL" id="MDB0579450.1"/>
    </source>
</evidence>